<reference evidence="2" key="1">
    <citation type="submission" date="2025-08" db="UniProtKB">
        <authorList>
            <consortium name="RefSeq"/>
        </authorList>
    </citation>
    <scope>IDENTIFICATION</scope>
</reference>
<keyword evidence="1" id="KW-1185">Reference proteome</keyword>
<protein>
    <submittedName>
        <fullName evidence="2">WD repeat-containing protein 20-like</fullName>
    </submittedName>
</protein>
<dbReference type="InterPro" id="IPR015943">
    <property type="entry name" value="WD40/YVTN_repeat-like_dom_sf"/>
</dbReference>
<dbReference type="Gene3D" id="2.130.10.10">
    <property type="entry name" value="YVTN repeat-like/Quinoprotein amine dehydrogenase"/>
    <property type="match status" value="1"/>
</dbReference>
<sequence length="88" mass="10184">MAMERGGKEMKEMKTQFTTWEGLYKLLLHTEYSRPNLVPFNSQGSNPVHFSFLNLNDQSSKDDRLHFSVGWELYFSIYKGVLKGGLCC</sequence>
<accession>A0ABM3XGE6</accession>
<organism evidence="1 2">
    <name type="scientific">Erinaceus europaeus</name>
    <name type="common">Western European hedgehog</name>
    <dbReference type="NCBI Taxonomy" id="9365"/>
    <lineage>
        <taxon>Eukaryota</taxon>
        <taxon>Metazoa</taxon>
        <taxon>Chordata</taxon>
        <taxon>Craniata</taxon>
        <taxon>Vertebrata</taxon>
        <taxon>Euteleostomi</taxon>
        <taxon>Mammalia</taxon>
        <taxon>Eutheria</taxon>
        <taxon>Laurasiatheria</taxon>
        <taxon>Eulipotyphla</taxon>
        <taxon>Erinaceidae</taxon>
        <taxon>Erinaceinae</taxon>
        <taxon>Erinaceus</taxon>
    </lineage>
</organism>
<dbReference type="RefSeq" id="XP_060047893.1">
    <property type="nucleotide sequence ID" value="XM_060191910.1"/>
</dbReference>
<name>A0ABM3XGE6_ERIEU</name>
<dbReference type="GeneID" id="103108304"/>
<evidence type="ECO:0000313" key="2">
    <source>
        <dbReference type="RefSeq" id="XP_060047893.1"/>
    </source>
</evidence>
<evidence type="ECO:0000313" key="1">
    <source>
        <dbReference type="Proteomes" id="UP001652624"/>
    </source>
</evidence>
<proteinExistence type="predicted"/>
<gene>
    <name evidence="2" type="primary">LOC103108304</name>
</gene>
<dbReference type="Proteomes" id="UP001652624">
    <property type="component" value="Chromosome 5"/>
</dbReference>